<accession>A0A0A9CC73</accession>
<name>A0A0A9CC73_ARUDO</name>
<reference evidence="1" key="2">
    <citation type="journal article" date="2015" name="Data Brief">
        <title>Shoot transcriptome of the giant reed, Arundo donax.</title>
        <authorList>
            <person name="Barrero R.A."/>
            <person name="Guerrero F.D."/>
            <person name="Moolhuijzen P."/>
            <person name="Goolsby J.A."/>
            <person name="Tidwell J."/>
            <person name="Bellgard S.E."/>
            <person name="Bellgard M.I."/>
        </authorList>
    </citation>
    <scope>NUCLEOTIDE SEQUENCE</scope>
    <source>
        <tissue evidence="1">Shoot tissue taken approximately 20 cm above the soil surface</tissue>
    </source>
</reference>
<dbReference type="AlphaFoldDB" id="A0A0A9CC73"/>
<proteinExistence type="predicted"/>
<protein>
    <submittedName>
        <fullName evidence="1">Mov34/MPN/PAD-1 family protein</fullName>
    </submittedName>
</protein>
<reference evidence="1" key="1">
    <citation type="submission" date="2014-09" db="EMBL/GenBank/DDBJ databases">
        <authorList>
            <person name="Magalhaes I.L.F."/>
            <person name="Oliveira U."/>
            <person name="Santos F.R."/>
            <person name="Vidigal T.H.D.A."/>
            <person name="Brescovit A.D."/>
            <person name="Santos A.J."/>
        </authorList>
    </citation>
    <scope>NUCLEOTIDE SEQUENCE</scope>
    <source>
        <tissue evidence="1">Shoot tissue taken approximately 20 cm above the soil surface</tissue>
    </source>
</reference>
<organism evidence="1">
    <name type="scientific">Arundo donax</name>
    <name type="common">Giant reed</name>
    <name type="synonym">Donax arundinaceus</name>
    <dbReference type="NCBI Taxonomy" id="35708"/>
    <lineage>
        <taxon>Eukaryota</taxon>
        <taxon>Viridiplantae</taxon>
        <taxon>Streptophyta</taxon>
        <taxon>Embryophyta</taxon>
        <taxon>Tracheophyta</taxon>
        <taxon>Spermatophyta</taxon>
        <taxon>Magnoliopsida</taxon>
        <taxon>Liliopsida</taxon>
        <taxon>Poales</taxon>
        <taxon>Poaceae</taxon>
        <taxon>PACMAD clade</taxon>
        <taxon>Arundinoideae</taxon>
        <taxon>Arundineae</taxon>
        <taxon>Arundo</taxon>
    </lineage>
</organism>
<evidence type="ECO:0000313" key="1">
    <source>
        <dbReference type="EMBL" id="JAD73929.1"/>
    </source>
</evidence>
<dbReference type="EMBL" id="GBRH01223966">
    <property type="protein sequence ID" value="JAD73929.1"/>
    <property type="molecule type" value="Transcribed_RNA"/>
</dbReference>
<sequence>MRWSTAIGRAHASMLMTPLAGCGGPMACVRRAPLVLRRRARGDAGVREEWQ</sequence>